<reference evidence="2 3" key="1">
    <citation type="journal article" date="2013" name="Curr. Biol.">
        <title>The Genome of the Foraminiferan Reticulomyxa filosa.</title>
        <authorList>
            <person name="Glockner G."/>
            <person name="Hulsmann N."/>
            <person name="Schleicher M."/>
            <person name="Noegel A.A."/>
            <person name="Eichinger L."/>
            <person name="Gallinger C."/>
            <person name="Pawlowski J."/>
            <person name="Sierra R."/>
            <person name="Euteneuer U."/>
            <person name="Pillet L."/>
            <person name="Moustafa A."/>
            <person name="Platzer M."/>
            <person name="Groth M."/>
            <person name="Szafranski K."/>
            <person name="Schliwa M."/>
        </authorList>
    </citation>
    <scope>NUCLEOTIDE SEQUENCE [LARGE SCALE GENOMIC DNA]</scope>
</reference>
<evidence type="ECO:0000256" key="1">
    <source>
        <dbReference type="SAM" id="Phobius"/>
    </source>
</evidence>
<keyword evidence="1" id="KW-0812">Transmembrane</keyword>
<evidence type="ECO:0000313" key="2">
    <source>
        <dbReference type="EMBL" id="ETO35160.1"/>
    </source>
</evidence>
<dbReference type="SUPFAM" id="SSF50978">
    <property type="entry name" value="WD40 repeat-like"/>
    <property type="match status" value="1"/>
</dbReference>
<dbReference type="Proteomes" id="UP000023152">
    <property type="component" value="Unassembled WGS sequence"/>
</dbReference>
<protein>
    <submittedName>
        <fullName evidence="2">Uncharacterized protein</fullName>
    </submittedName>
</protein>
<dbReference type="InterPro" id="IPR036322">
    <property type="entry name" value="WD40_repeat_dom_sf"/>
</dbReference>
<feature type="non-terminal residue" evidence="2">
    <location>
        <position position="1"/>
    </location>
</feature>
<proteinExistence type="predicted"/>
<keyword evidence="3" id="KW-1185">Reference proteome</keyword>
<sequence>DGFMILINLLSNMLSLFVLFYSITRYFIVHNIIQATNFFTFDVFRSLSKLLKTFTGHTDWVNSIDYFTFNGGQLFVLDQMIQQFINISNHYMFSMDMKILLIVLIFHHYKVITITIKVIALDTICSGSFDITVSTWEIEITKQCIAF</sequence>
<accession>X6P9E5</accession>
<gene>
    <name evidence="2" type="ORF">RFI_01914</name>
</gene>
<dbReference type="AlphaFoldDB" id="X6P9E5"/>
<keyword evidence="1" id="KW-0472">Membrane</keyword>
<feature type="transmembrane region" description="Helical" evidence="1">
    <location>
        <begin position="99"/>
        <end position="120"/>
    </location>
</feature>
<comment type="caution">
    <text evidence="2">The sequence shown here is derived from an EMBL/GenBank/DDBJ whole genome shotgun (WGS) entry which is preliminary data.</text>
</comment>
<keyword evidence="1" id="KW-1133">Transmembrane helix</keyword>
<feature type="transmembrane region" description="Helical" evidence="1">
    <location>
        <begin position="6"/>
        <end position="28"/>
    </location>
</feature>
<organism evidence="2 3">
    <name type="scientific">Reticulomyxa filosa</name>
    <dbReference type="NCBI Taxonomy" id="46433"/>
    <lineage>
        <taxon>Eukaryota</taxon>
        <taxon>Sar</taxon>
        <taxon>Rhizaria</taxon>
        <taxon>Retaria</taxon>
        <taxon>Foraminifera</taxon>
        <taxon>Monothalamids</taxon>
        <taxon>Reticulomyxidae</taxon>
        <taxon>Reticulomyxa</taxon>
    </lineage>
</organism>
<evidence type="ECO:0000313" key="3">
    <source>
        <dbReference type="Proteomes" id="UP000023152"/>
    </source>
</evidence>
<dbReference type="EMBL" id="ASPP01001900">
    <property type="protein sequence ID" value="ETO35160.1"/>
    <property type="molecule type" value="Genomic_DNA"/>
</dbReference>
<name>X6P9E5_RETFI</name>